<reference evidence="1 2" key="1">
    <citation type="journal article" date="2007" name="Nat. Biotechnol.">
        <title>Complete genome sequence of the erythromycin-producing bacterium Saccharopolyspora erythraea NRRL23338.</title>
        <authorList>
            <person name="Oliynyk M."/>
            <person name="Samborskyy M."/>
            <person name="Lester J.B."/>
            <person name="Mironenko T."/>
            <person name="Scott N."/>
            <person name="Dickens S."/>
            <person name="Haydock S.F."/>
            <person name="Leadlay P.F."/>
        </authorList>
    </citation>
    <scope>NUCLEOTIDE SEQUENCE [LARGE SCALE GENOMIC DNA]</scope>
    <source>
        <strain evidence="2">ATCC 11635 / DSM 40517 / JCM 4748 / NBRC 13426 / NCIMB 8594 / NRRL 2338</strain>
    </source>
</reference>
<evidence type="ECO:0000313" key="2">
    <source>
        <dbReference type="Proteomes" id="UP000006728"/>
    </source>
</evidence>
<dbReference type="STRING" id="405948.SACE_4869"/>
<dbReference type="Proteomes" id="UP000006728">
    <property type="component" value="Chromosome"/>
</dbReference>
<dbReference type="HOGENOM" id="CLU_2358026_0_0_11"/>
<proteinExistence type="predicted"/>
<dbReference type="RefSeq" id="WP_011874487.1">
    <property type="nucleotide sequence ID" value="NC_009142.1"/>
</dbReference>
<organism evidence="1 2">
    <name type="scientific">Saccharopolyspora erythraea (strain ATCC 11635 / DSM 40517 / JCM 4748 / NBRC 13426 / NCIMB 8594 / NRRL 2338)</name>
    <dbReference type="NCBI Taxonomy" id="405948"/>
    <lineage>
        <taxon>Bacteria</taxon>
        <taxon>Bacillati</taxon>
        <taxon>Actinomycetota</taxon>
        <taxon>Actinomycetes</taxon>
        <taxon>Pseudonocardiales</taxon>
        <taxon>Pseudonocardiaceae</taxon>
        <taxon>Saccharopolyspora</taxon>
    </lineage>
</organism>
<dbReference type="AlphaFoldDB" id="A4FJB0"/>
<gene>
    <name evidence="1" type="ordered locus">SACE_4869</name>
</gene>
<name>A4FJB0_SACEN</name>
<dbReference type="KEGG" id="sen:SACE_4869"/>
<keyword evidence="2" id="KW-1185">Reference proteome</keyword>
<protein>
    <submittedName>
        <fullName evidence="1">Uncharacterized protein</fullName>
    </submittedName>
</protein>
<accession>A4FJB0</accession>
<dbReference type="EMBL" id="AM420293">
    <property type="protein sequence ID" value="CAM04135.1"/>
    <property type="molecule type" value="Genomic_DNA"/>
</dbReference>
<sequence length="96" mass="10424">MMMPHDPGGDRNTLDLSDRLERGVVTAIVALAGLLQLVVVVVMVFGHFDPGLFVIAFAALTTCAWLIIRVNSSHSQSRTKPHEPDPWSGSTAHYSP</sequence>
<evidence type="ECO:0000313" key="1">
    <source>
        <dbReference type="EMBL" id="CAM04135.1"/>
    </source>
</evidence>